<reference evidence="5 6" key="1">
    <citation type="submission" date="2017-11" db="EMBL/GenBank/DDBJ databases">
        <title>Genome sequencing of Fusobacterium periodonticum KCOM 1259.</title>
        <authorList>
            <person name="Kook J.-K."/>
            <person name="Park S.-N."/>
            <person name="Lim Y.K."/>
        </authorList>
    </citation>
    <scope>NUCLEOTIDE SEQUENCE [LARGE SCALE GENOMIC DNA]</scope>
    <source>
        <strain evidence="5 6">KCOM 1259</strain>
    </source>
</reference>
<dbReference type="EMBL" id="CP024704">
    <property type="protein sequence ID" value="ATV71062.1"/>
    <property type="molecule type" value="Genomic_DNA"/>
</dbReference>
<dbReference type="Proteomes" id="UP000229011">
    <property type="component" value="Unassembled WGS sequence"/>
</dbReference>
<dbReference type="Proteomes" id="UP000230781">
    <property type="component" value="Chromosome"/>
</dbReference>
<dbReference type="InterPro" id="IPR010258">
    <property type="entry name" value="Conjugal_tfr_TrbG/VirB9/CagX"/>
</dbReference>
<comment type="similarity">
    <text evidence="1">Belongs to the TrbG/VirB9 family.</text>
</comment>
<name>A0A2G9EDE0_9FUSO</name>
<feature type="signal peptide" evidence="3">
    <location>
        <begin position="1"/>
        <end position="20"/>
    </location>
</feature>
<organism evidence="5 6">
    <name type="scientific">Fusobacterium pseudoperiodonticum</name>
    <dbReference type="NCBI Taxonomy" id="2663009"/>
    <lineage>
        <taxon>Bacteria</taxon>
        <taxon>Fusobacteriati</taxon>
        <taxon>Fusobacteriota</taxon>
        <taxon>Fusobacteriia</taxon>
        <taxon>Fusobacteriales</taxon>
        <taxon>Fusobacteriaceae</taxon>
        <taxon>Fusobacterium</taxon>
    </lineage>
</organism>
<dbReference type="AlphaFoldDB" id="A0A2G9EDE0"/>
<evidence type="ECO:0000256" key="3">
    <source>
        <dbReference type="SAM" id="SignalP"/>
    </source>
</evidence>
<dbReference type="GeneID" id="93329144"/>
<accession>A0A2G9EDE0</accession>
<dbReference type="EMBL" id="PEQY01000002">
    <property type="protein sequence ID" value="PIM78947.1"/>
    <property type="molecule type" value="Genomic_DNA"/>
</dbReference>
<sequence length="278" mass="32204">MKKKLLLFFILIGLTNSLYAVDYASEYDSYSTQEPSIEKGYKNSKTNINSTYFYNENDSYHVATRAGYITTILLNPDEDIIHAEIGDATRWSVQTYYTGSSRGMSPALSVKPFVPELKTNLVISTTKRIYNIVLEAKVNSYAPIINFEYPKEIEIAKQKERKLKAQETKVNIEYLNFDYSWNKNKETWSPIQIFDDGEQTFLVMSEKVRATELPVLFIKDEQTGEGASVRYRYDPETRYYTVDRLFKQATLRYGNKEIIIKRKGSFIKSPNDHISVSI</sequence>
<dbReference type="CDD" id="cd06911">
    <property type="entry name" value="VirB9_CagX_TrbG"/>
    <property type="match status" value="1"/>
</dbReference>
<evidence type="ECO:0000313" key="4">
    <source>
        <dbReference type="EMBL" id="ATV71062.1"/>
    </source>
</evidence>
<dbReference type="InterPro" id="IPR033645">
    <property type="entry name" value="VirB9/CagX/TrbG_C"/>
</dbReference>
<evidence type="ECO:0000313" key="5">
    <source>
        <dbReference type="EMBL" id="PIM78947.1"/>
    </source>
</evidence>
<reference evidence="4 7" key="2">
    <citation type="submission" date="2017-11" db="EMBL/GenBank/DDBJ databases">
        <title>Genome sequencing of Fusobacterium periodonticum KCOM 2555.</title>
        <authorList>
            <person name="Kook J.-K."/>
            <person name="Park S.-N."/>
            <person name="Lim Y.K."/>
        </authorList>
    </citation>
    <scope>NUCLEOTIDE SEQUENCE [LARGE SCALE GENOMIC DNA]</scope>
    <source>
        <strain evidence="4 7">KCOM 2555</strain>
    </source>
</reference>
<dbReference type="RefSeq" id="WP_099959716.1">
    <property type="nucleotide sequence ID" value="NZ_CP024704.1"/>
</dbReference>
<evidence type="ECO:0000256" key="1">
    <source>
        <dbReference type="ARBA" id="ARBA00006135"/>
    </source>
</evidence>
<proteinExistence type="inferred from homology"/>
<gene>
    <name evidence="5" type="ORF">CTM71_12020</name>
    <name evidence="4" type="ORF">CTM98_10590</name>
</gene>
<protein>
    <submittedName>
        <fullName evidence="5">Conjugal transfer protein TrbG</fullName>
    </submittedName>
</protein>
<evidence type="ECO:0000313" key="6">
    <source>
        <dbReference type="Proteomes" id="UP000229011"/>
    </source>
</evidence>
<keyword evidence="2 3" id="KW-0732">Signal</keyword>
<dbReference type="InterPro" id="IPR038161">
    <property type="entry name" value="VirB9/CagX/TrbG_C_sf"/>
</dbReference>
<dbReference type="Gene3D" id="2.60.40.2500">
    <property type="match status" value="1"/>
</dbReference>
<dbReference type="Pfam" id="PF03524">
    <property type="entry name" value="CagX"/>
    <property type="match status" value="1"/>
</dbReference>
<evidence type="ECO:0000313" key="7">
    <source>
        <dbReference type="Proteomes" id="UP000230781"/>
    </source>
</evidence>
<feature type="chain" id="PRO_5014288592" evidence="3">
    <location>
        <begin position="21"/>
        <end position="278"/>
    </location>
</feature>
<evidence type="ECO:0000256" key="2">
    <source>
        <dbReference type="ARBA" id="ARBA00022729"/>
    </source>
</evidence>